<evidence type="ECO:0000313" key="3">
    <source>
        <dbReference type="EMBL" id="GAA1903932.1"/>
    </source>
</evidence>
<dbReference type="InterPro" id="IPR028994">
    <property type="entry name" value="Integrin_alpha_N"/>
</dbReference>
<dbReference type="SUPFAM" id="SSF55486">
    <property type="entry name" value="Metalloproteases ('zincins'), catalytic domain"/>
    <property type="match status" value="1"/>
</dbReference>
<keyword evidence="4" id="KW-1185">Reference proteome</keyword>
<evidence type="ECO:0000256" key="2">
    <source>
        <dbReference type="SAM" id="SignalP"/>
    </source>
</evidence>
<reference evidence="3 4" key="1">
    <citation type="journal article" date="2019" name="Int. J. Syst. Evol. Microbiol.">
        <title>The Global Catalogue of Microorganisms (GCM) 10K type strain sequencing project: providing services to taxonomists for standard genome sequencing and annotation.</title>
        <authorList>
            <consortium name="The Broad Institute Genomics Platform"/>
            <consortium name="The Broad Institute Genome Sequencing Center for Infectious Disease"/>
            <person name="Wu L."/>
            <person name="Ma J."/>
        </authorList>
    </citation>
    <scope>NUCLEOTIDE SEQUENCE [LARGE SCALE GENOMIC DNA]</scope>
    <source>
        <strain evidence="3 4">JCM 13316</strain>
    </source>
</reference>
<feature type="region of interest" description="Disordered" evidence="1">
    <location>
        <begin position="24"/>
        <end position="122"/>
    </location>
</feature>
<keyword evidence="2" id="KW-0732">Signal</keyword>
<dbReference type="Proteomes" id="UP001500784">
    <property type="component" value="Unassembled WGS sequence"/>
</dbReference>
<dbReference type="SUPFAM" id="SSF69318">
    <property type="entry name" value="Integrin alpha N-terminal domain"/>
    <property type="match status" value="2"/>
</dbReference>
<proteinExistence type="predicted"/>
<evidence type="ECO:0000313" key="4">
    <source>
        <dbReference type="Proteomes" id="UP001500784"/>
    </source>
</evidence>
<comment type="caution">
    <text evidence="3">The sequence shown here is derived from an EMBL/GenBank/DDBJ whole genome shotgun (WGS) entry which is preliminary data.</text>
</comment>
<accession>A0ABN2NW44</accession>
<feature type="compositionally biased region" description="Low complexity" evidence="1">
    <location>
        <begin position="38"/>
        <end position="59"/>
    </location>
</feature>
<gene>
    <name evidence="3" type="ORF">GCM10009688_05060</name>
</gene>
<evidence type="ECO:0000256" key="1">
    <source>
        <dbReference type="SAM" id="MobiDB-lite"/>
    </source>
</evidence>
<feature type="chain" id="PRO_5047435956" description="Repeat domain-containing protein" evidence="2">
    <location>
        <begin position="27"/>
        <end position="970"/>
    </location>
</feature>
<evidence type="ECO:0008006" key="5">
    <source>
        <dbReference type="Google" id="ProtNLM"/>
    </source>
</evidence>
<sequence length="970" mass="100386">MKTGKLALLATLTAALVFGGLAPAGAVSTDPAVSPQQAPGAGQEAESPAAPAESAAEAQLGGTAGTLPETPAAQTEEPEDTHSPSEELAPEDSGYVPVGKGHIVPGPDTPLITEPDGSVRSAVDTGHEEVPAAFAMGGAASMAPAAARAGDIKVTLVRASVEGNRSLVNMDSARQSIANSSAYWKAMSNNRLSMSVYGTLDHYSAARSTDDYATMMNTIAREIQWRDSPYTALVVFVPTPDLRSGGYGGILGGGWTVGGTAGRILMPAPSSFTNNVVTHEFGHLLGLLHANSLQCTNGRTDVGSSVADRWNDGACTSREYGDTADLMGYAQYAMPVINSLFWDRGAFGRGDEVYDAGRPSGLSTFTLRPWAGTSAHRALKFTDSSGETYYLELRLPVANDVVTAVGGNRGVKIVKADLANTWALNSVVIGPSTRPFAGYTNPNSAWQAGQTFTTHTGTVVKVNWISGDAASVTIGTEPSIPSTADLVAIDPAGDLILYPADSRGGFSAGKRIGTGWTGAVSAHAADWNGDGIIDLVSQTSGGLLQVYYGYRAGGFSGPVTVGQGWSQMRISVGRWSAGDTLPGVVAVDPRGRTWSYRNTSGGYLSSGSVIASDSVPRLFSIADLNKDGVPELVSIMGDGTLVSRARTASGTLGPSVQVGVGWQSATSLRSSVDFSGSGSLGLMATFTDGKLAYYNSNSVGGWTGSWPVGSGWYSYRPLDTQGTGGASAPITSEADVITLSGGNLHRYAARLNGVLVGPAKIGEGFYNVQSFHSTDWNRDGLPDLLVQWNEGTLSVYYGLPTGGFSAPRTVGTGWQDMTISLDRSVGGFPGVLAMGSDGSLRRYTNTDGASPLRGGAVVGTGWTGLRLQVVDWDGDGITDVLAVAKSGDMLFYKRSASGAFVAGGKTVGTGWDGMDTVSVGVDVIGDGRWSLVARAGNGDLLNYPVLGNGYWGGAQKLGWGWGGLQLAGSR</sequence>
<dbReference type="PANTHER" id="PTHR44103">
    <property type="entry name" value="PROPROTEIN CONVERTASE P"/>
    <property type="match status" value="1"/>
</dbReference>
<dbReference type="EMBL" id="BAAALV010000001">
    <property type="protein sequence ID" value="GAA1903932.1"/>
    <property type="molecule type" value="Genomic_DNA"/>
</dbReference>
<organism evidence="3 4">
    <name type="scientific">Arthrobacter gandavensis</name>
    <dbReference type="NCBI Taxonomy" id="169960"/>
    <lineage>
        <taxon>Bacteria</taxon>
        <taxon>Bacillati</taxon>
        <taxon>Actinomycetota</taxon>
        <taxon>Actinomycetes</taxon>
        <taxon>Micrococcales</taxon>
        <taxon>Micrococcaceae</taxon>
        <taxon>Arthrobacter</taxon>
    </lineage>
</organism>
<dbReference type="RefSeq" id="WP_152227533.1">
    <property type="nucleotide sequence ID" value="NZ_BAAALV010000001.1"/>
</dbReference>
<protein>
    <recommendedName>
        <fullName evidence="5">Repeat domain-containing protein</fullName>
    </recommendedName>
</protein>
<dbReference type="PANTHER" id="PTHR44103:SF1">
    <property type="entry name" value="PROPROTEIN CONVERTASE P"/>
    <property type="match status" value="1"/>
</dbReference>
<feature type="signal peptide" evidence="2">
    <location>
        <begin position="1"/>
        <end position="26"/>
    </location>
</feature>
<feature type="compositionally biased region" description="Low complexity" evidence="1">
    <location>
        <begin position="66"/>
        <end position="75"/>
    </location>
</feature>
<name>A0ABN2NW44_9MICC</name>